<dbReference type="Pfam" id="PF23982">
    <property type="entry name" value="XM1_gp53_minor_capsid"/>
    <property type="match status" value="1"/>
</dbReference>
<dbReference type="EMBL" id="JAPHAV010000023">
    <property type="protein sequence ID" value="MCX2699248.1"/>
    <property type="molecule type" value="Genomic_DNA"/>
</dbReference>
<name>A0ABT3QUD5_9HYPH</name>
<proteinExistence type="predicted"/>
<dbReference type="InterPro" id="IPR056914">
    <property type="entry name" value="Gp53-like"/>
</dbReference>
<comment type="caution">
    <text evidence="1">The sequence shown here is derived from an EMBL/GenBank/DDBJ whole genome shotgun (WGS) entry which is preliminary data.</text>
</comment>
<evidence type="ECO:0008006" key="3">
    <source>
        <dbReference type="Google" id="ProtNLM"/>
    </source>
</evidence>
<reference evidence="1 2" key="1">
    <citation type="submission" date="2022-11" db="EMBL/GenBank/DDBJ databases">
        <title>Brucella sp. YY2X, whole genome shotgun sequencing project.</title>
        <authorList>
            <person name="Yang Y."/>
        </authorList>
    </citation>
    <scope>NUCLEOTIDE SEQUENCE [LARGE SCALE GENOMIC DNA]</scope>
    <source>
        <strain evidence="1 2">YY2X</strain>
    </source>
</reference>
<dbReference type="RefSeq" id="WP_265986971.1">
    <property type="nucleotide sequence ID" value="NZ_JAPHAV010000023.1"/>
</dbReference>
<protein>
    <recommendedName>
        <fullName evidence="3">Bacteriophage protein</fullName>
    </recommendedName>
</protein>
<keyword evidence="2" id="KW-1185">Reference proteome</keyword>
<accession>A0ABT3QUD5</accession>
<evidence type="ECO:0000313" key="2">
    <source>
        <dbReference type="Proteomes" id="UP001301216"/>
    </source>
</evidence>
<sequence>MSNAIMYRMPTGIPGDVTRPSNSTIEPGVYDAAKAFDAFGVPGKIVAEKFVPLEAGDAATVIYGLLVRPYPTTSSQDPLGKSTPAKTGVNDILRRGYMTVLLRAGTSAKGGAVYIRVGSPVTGKPIGGIEAAADGANTVILADASFMGAADASGNVEISYKI</sequence>
<gene>
    <name evidence="1" type="ORF">OPR82_21320</name>
</gene>
<evidence type="ECO:0000313" key="1">
    <source>
        <dbReference type="EMBL" id="MCX2699248.1"/>
    </source>
</evidence>
<dbReference type="Proteomes" id="UP001301216">
    <property type="component" value="Unassembled WGS sequence"/>
</dbReference>
<organism evidence="1 2">
    <name type="scientific">Ochrobactrum chromiisoli</name>
    <dbReference type="NCBI Taxonomy" id="2993941"/>
    <lineage>
        <taxon>Bacteria</taxon>
        <taxon>Pseudomonadati</taxon>
        <taxon>Pseudomonadota</taxon>
        <taxon>Alphaproteobacteria</taxon>
        <taxon>Hyphomicrobiales</taxon>
        <taxon>Brucellaceae</taxon>
        <taxon>Brucella/Ochrobactrum group</taxon>
        <taxon>Ochrobactrum</taxon>
    </lineage>
</organism>